<name>A0A0E9VFB2_ANGAN</name>
<dbReference type="EMBL" id="GBXM01031778">
    <property type="protein sequence ID" value="JAH76799.1"/>
    <property type="molecule type" value="Transcribed_RNA"/>
</dbReference>
<reference evidence="1" key="2">
    <citation type="journal article" date="2015" name="Fish Shellfish Immunol.">
        <title>Early steps in the European eel (Anguilla anguilla)-Vibrio vulnificus interaction in the gills: Role of the RtxA13 toxin.</title>
        <authorList>
            <person name="Callol A."/>
            <person name="Pajuelo D."/>
            <person name="Ebbesson L."/>
            <person name="Teles M."/>
            <person name="MacKenzie S."/>
            <person name="Amaro C."/>
        </authorList>
    </citation>
    <scope>NUCLEOTIDE SEQUENCE</scope>
</reference>
<protein>
    <submittedName>
        <fullName evidence="1">Uncharacterized protein</fullName>
    </submittedName>
</protein>
<accession>A0A0E9VFB2</accession>
<proteinExistence type="predicted"/>
<sequence length="21" mass="2212">MVASVIHSESSELLLPLAPFA</sequence>
<reference evidence="1" key="1">
    <citation type="submission" date="2014-11" db="EMBL/GenBank/DDBJ databases">
        <authorList>
            <person name="Amaro Gonzalez C."/>
        </authorList>
    </citation>
    <scope>NUCLEOTIDE SEQUENCE</scope>
</reference>
<organism evidence="1">
    <name type="scientific">Anguilla anguilla</name>
    <name type="common">European freshwater eel</name>
    <name type="synonym">Muraena anguilla</name>
    <dbReference type="NCBI Taxonomy" id="7936"/>
    <lineage>
        <taxon>Eukaryota</taxon>
        <taxon>Metazoa</taxon>
        <taxon>Chordata</taxon>
        <taxon>Craniata</taxon>
        <taxon>Vertebrata</taxon>
        <taxon>Euteleostomi</taxon>
        <taxon>Actinopterygii</taxon>
        <taxon>Neopterygii</taxon>
        <taxon>Teleostei</taxon>
        <taxon>Anguilliformes</taxon>
        <taxon>Anguillidae</taxon>
        <taxon>Anguilla</taxon>
    </lineage>
</organism>
<dbReference type="AlphaFoldDB" id="A0A0E9VFB2"/>
<evidence type="ECO:0000313" key="1">
    <source>
        <dbReference type="EMBL" id="JAH76799.1"/>
    </source>
</evidence>